<organism evidence="2 3">
    <name type="scientific">Armillaria tabescens</name>
    <name type="common">Ringless honey mushroom</name>
    <name type="synonym">Agaricus tabescens</name>
    <dbReference type="NCBI Taxonomy" id="1929756"/>
    <lineage>
        <taxon>Eukaryota</taxon>
        <taxon>Fungi</taxon>
        <taxon>Dikarya</taxon>
        <taxon>Basidiomycota</taxon>
        <taxon>Agaricomycotina</taxon>
        <taxon>Agaricomycetes</taxon>
        <taxon>Agaricomycetidae</taxon>
        <taxon>Agaricales</taxon>
        <taxon>Marasmiineae</taxon>
        <taxon>Physalacriaceae</taxon>
        <taxon>Desarmillaria</taxon>
    </lineage>
</organism>
<proteinExistence type="predicted"/>
<protein>
    <recommendedName>
        <fullName evidence="4">Secreted protein</fullName>
    </recommendedName>
</protein>
<comment type="caution">
    <text evidence="2">The sequence shown here is derived from an EMBL/GenBank/DDBJ whole genome shotgun (WGS) entry which is preliminary data.</text>
</comment>
<evidence type="ECO:0000313" key="2">
    <source>
        <dbReference type="EMBL" id="KAK0454269.1"/>
    </source>
</evidence>
<evidence type="ECO:0008006" key="4">
    <source>
        <dbReference type="Google" id="ProtNLM"/>
    </source>
</evidence>
<accession>A0AA39K6S5</accession>
<feature type="chain" id="PRO_5041357511" description="Secreted protein" evidence="1">
    <location>
        <begin position="25"/>
        <end position="86"/>
    </location>
</feature>
<dbReference type="Proteomes" id="UP001175211">
    <property type="component" value="Unassembled WGS sequence"/>
</dbReference>
<dbReference type="EMBL" id="JAUEPS010000027">
    <property type="protein sequence ID" value="KAK0454269.1"/>
    <property type="molecule type" value="Genomic_DNA"/>
</dbReference>
<keyword evidence="1" id="KW-0732">Signal</keyword>
<sequence>MKIGFVVKSSALLVILWNFRSIDAVRVSIETPVAEIGLFWRSCKSLPSRVSGTICSLLWTTLPAPLASLVADTRFAREFCYLWSQA</sequence>
<keyword evidence="3" id="KW-1185">Reference proteome</keyword>
<reference evidence="2" key="1">
    <citation type="submission" date="2023-06" db="EMBL/GenBank/DDBJ databases">
        <authorList>
            <consortium name="Lawrence Berkeley National Laboratory"/>
            <person name="Ahrendt S."/>
            <person name="Sahu N."/>
            <person name="Indic B."/>
            <person name="Wong-Bajracharya J."/>
            <person name="Merenyi Z."/>
            <person name="Ke H.-M."/>
            <person name="Monk M."/>
            <person name="Kocsube S."/>
            <person name="Drula E."/>
            <person name="Lipzen A."/>
            <person name="Balint B."/>
            <person name="Henrissat B."/>
            <person name="Andreopoulos B."/>
            <person name="Martin F.M."/>
            <person name="Harder C.B."/>
            <person name="Rigling D."/>
            <person name="Ford K.L."/>
            <person name="Foster G.D."/>
            <person name="Pangilinan J."/>
            <person name="Papanicolaou A."/>
            <person name="Barry K."/>
            <person name="LaButti K."/>
            <person name="Viragh M."/>
            <person name="Koriabine M."/>
            <person name="Yan M."/>
            <person name="Riley R."/>
            <person name="Champramary S."/>
            <person name="Plett K.L."/>
            <person name="Tsai I.J."/>
            <person name="Slot J."/>
            <person name="Sipos G."/>
            <person name="Plett J."/>
            <person name="Nagy L.G."/>
            <person name="Grigoriev I.V."/>
        </authorList>
    </citation>
    <scope>NUCLEOTIDE SEQUENCE</scope>
    <source>
        <strain evidence="2">CCBAS 213</strain>
    </source>
</reference>
<dbReference type="AlphaFoldDB" id="A0AA39K6S5"/>
<name>A0AA39K6S5_ARMTA</name>
<feature type="signal peptide" evidence="1">
    <location>
        <begin position="1"/>
        <end position="24"/>
    </location>
</feature>
<dbReference type="RefSeq" id="XP_060328657.1">
    <property type="nucleotide sequence ID" value="XM_060482786.1"/>
</dbReference>
<evidence type="ECO:0000256" key="1">
    <source>
        <dbReference type="SAM" id="SignalP"/>
    </source>
</evidence>
<evidence type="ECO:0000313" key="3">
    <source>
        <dbReference type="Proteomes" id="UP001175211"/>
    </source>
</evidence>
<gene>
    <name evidence="2" type="ORF">EV420DRAFT_606927</name>
</gene>
<dbReference type="GeneID" id="85366334"/>